<dbReference type="PRINTS" id="PR02028">
    <property type="entry name" value="CMYCBINDINGP"/>
</dbReference>
<dbReference type="GeneID" id="106475415"/>
<feature type="signal peptide" evidence="5">
    <location>
        <begin position="1"/>
        <end position="20"/>
    </location>
</feature>
<keyword evidence="5" id="KW-0732">Signal</keyword>
<evidence type="ECO:0000256" key="1">
    <source>
        <dbReference type="ARBA" id="ARBA00004123"/>
    </source>
</evidence>
<accession>A0ABM1BZE2</accession>
<dbReference type="PANTHER" id="PTHR13168:SF0">
    <property type="entry name" value="C-MYC-BINDING PROTEIN"/>
    <property type="match status" value="1"/>
</dbReference>
<proteinExistence type="inferred from homology"/>
<sequence>MLYMHSVFFLLNSISLQAFTQPQDSKREEFKKYLEKGGVLDAITKVLVSLYEEPEKPEDALKYFKEKLSVASPDVLEKESIERELATTNQQLEDARREIEELKLKLAETKKEDTSEN</sequence>
<reference evidence="7" key="1">
    <citation type="submission" date="2025-08" db="UniProtKB">
        <authorList>
            <consortium name="RefSeq"/>
        </authorList>
    </citation>
    <scope>IDENTIFICATION</scope>
    <source>
        <tissue evidence="7">Muscle</tissue>
    </source>
</reference>
<evidence type="ECO:0000256" key="2">
    <source>
        <dbReference type="ARBA" id="ARBA00009389"/>
    </source>
</evidence>
<dbReference type="RefSeq" id="XP_013791553.2">
    <property type="nucleotide sequence ID" value="XM_013936099.2"/>
</dbReference>
<feature type="coiled-coil region" evidence="4">
    <location>
        <begin position="78"/>
        <end position="117"/>
    </location>
</feature>
<organism evidence="6 7">
    <name type="scientific">Limulus polyphemus</name>
    <name type="common">Atlantic horseshoe crab</name>
    <dbReference type="NCBI Taxonomy" id="6850"/>
    <lineage>
        <taxon>Eukaryota</taxon>
        <taxon>Metazoa</taxon>
        <taxon>Ecdysozoa</taxon>
        <taxon>Arthropoda</taxon>
        <taxon>Chelicerata</taxon>
        <taxon>Merostomata</taxon>
        <taxon>Xiphosura</taxon>
        <taxon>Limulidae</taxon>
        <taxon>Limulus</taxon>
    </lineage>
</organism>
<dbReference type="InterPro" id="IPR026060">
    <property type="entry name" value="AMY1"/>
</dbReference>
<comment type="subcellular location">
    <subcellularLocation>
        <location evidence="1">Nucleus</location>
    </subcellularLocation>
</comment>
<dbReference type="Proteomes" id="UP000694941">
    <property type="component" value="Unplaced"/>
</dbReference>
<evidence type="ECO:0000313" key="7">
    <source>
        <dbReference type="RefSeq" id="XP_013791553.2"/>
    </source>
</evidence>
<name>A0ABM1BZE2_LIMPO</name>
<gene>
    <name evidence="7" type="primary">LOC106475415</name>
</gene>
<keyword evidence="4" id="KW-0175">Coiled coil</keyword>
<evidence type="ECO:0000256" key="5">
    <source>
        <dbReference type="SAM" id="SignalP"/>
    </source>
</evidence>
<evidence type="ECO:0000256" key="3">
    <source>
        <dbReference type="ARBA" id="ARBA00023242"/>
    </source>
</evidence>
<evidence type="ECO:0000256" key="4">
    <source>
        <dbReference type="SAM" id="Coils"/>
    </source>
</evidence>
<dbReference type="PANTHER" id="PTHR13168">
    <property type="entry name" value="ASSOCIATE OF C-MYC AMY-1"/>
    <property type="match status" value="1"/>
</dbReference>
<evidence type="ECO:0000313" key="6">
    <source>
        <dbReference type="Proteomes" id="UP000694941"/>
    </source>
</evidence>
<feature type="chain" id="PRO_5045470256" evidence="5">
    <location>
        <begin position="21"/>
        <end position="117"/>
    </location>
</feature>
<keyword evidence="6" id="KW-1185">Reference proteome</keyword>
<protein>
    <submittedName>
        <fullName evidence="7">c-Myc-binding protein-like</fullName>
    </submittedName>
</protein>
<keyword evidence="3" id="KW-0539">Nucleus</keyword>
<comment type="similarity">
    <text evidence="2">Belongs to the AMY1 family.</text>
</comment>